<feature type="non-terminal residue" evidence="1">
    <location>
        <position position="1"/>
    </location>
</feature>
<protein>
    <submittedName>
        <fullName evidence="1">Uncharacterized protein</fullName>
    </submittedName>
</protein>
<reference evidence="1" key="1">
    <citation type="journal article" date="2019" name="Sci. Rep.">
        <title>Draft genome of Tanacetum cinerariifolium, the natural source of mosquito coil.</title>
        <authorList>
            <person name="Yamashiro T."/>
            <person name="Shiraishi A."/>
            <person name="Satake H."/>
            <person name="Nakayama K."/>
        </authorList>
    </citation>
    <scope>NUCLEOTIDE SEQUENCE</scope>
</reference>
<evidence type="ECO:0000313" key="1">
    <source>
        <dbReference type="EMBL" id="GFD16256.1"/>
    </source>
</evidence>
<accession>A0A699U4I7</accession>
<organism evidence="1">
    <name type="scientific">Tanacetum cinerariifolium</name>
    <name type="common">Dalmatian daisy</name>
    <name type="synonym">Chrysanthemum cinerariifolium</name>
    <dbReference type="NCBI Taxonomy" id="118510"/>
    <lineage>
        <taxon>Eukaryota</taxon>
        <taxon>Viridiplantae</taxon>
        <taxon>Streptophyta</taxon>
        <taxon>Embryophyta</taxon>
        <taxon>Tracheophyta</taxon>
        <taxon>Spermatophyta</taxon>
        <taxon>Magnoliopsida</taxon>
        <taxon>eudicotyledons</taxon>
        <taxon>Gunneridae</taxon>
        <taxon>Pentapetalae</taxon>
        <taxon>asterids</taxon>
        <taxon>campanulids</taxon>
        <taxon>Asterales</taxon>
        <taxon>Asteraceae</taxon>
        <taxon>Asteroideae</taxon>
        <taxon>Anthemideae</taxon>
        <taxon>Anthemidinae</taxon>
        <taxon>Tanacetum</taxon>
    </lineage>
</organism>
<name>A0A699U4I7_TANCI</name>
<comment type="caution">
    <text evidence="1">The sequence shown here is derived from an EMBL/GenBank/DDBJ whole genome shotgun (WGS) entry which is preliminary data.</text>
</comment>
<sequence length="123" mass="13810">LPVQGSIEAQLEASFTDSVGSPLKGAIGWFNMDLAESRMRPVVVWVVSDAAGQVSKTVSFERCYGGRETADIEIFYGPGTWRSYYYVGSYRLENAYPDRLPQTVEQEGDRVFGHVCGHRKVRR</sequence>
<gene>
    <name evidence="1" type="ORF">Tci_888225</name>
</gene>
<dbReference type="AlphaFoldDB" id="A0A699U4I7"/>
<dbReference type="EMBL" id="BKCJ011292059">
    <property type="protein sequence ID" value="GFD16256.1"/>
    <property type="molecule type" value="Genomic_DNA"/>
</dbReference>
<proteinExistence type="predicted"/>